<gene>
    <name evidence="1" type="ORF">MAG551_02393</name>
</gene>
<dbReference type="AlphaFoldDB" id="A0A941W4X3"/>
<reference evidence="1" key="1">
    <citation type="journal article" date="2021" name="ISME J.">
        <title>Fine-scale metabolic discontinuity in a stratified prokaryote microbiome of a Red Sea deep halocline.</title>
        <authorList>
            <person name="Michoud G."/>
            <person name="Ngugi D.K."/>
            <person name="Barozzi A."/>
            <person name="Merlino G."/>
            <person name="Calleja M.L."/>
            <person name="Delgado-Huertas A."/>
            <person name="Moran X.A.G."/>
            <person name="Daffonchio D."/>
        </authorList>
    </citation>
    <scope>NUCLEOTIDE SEQUENCE</scope>
    <source>
        <strain evidence="1">SuakinDeep_MAG55_1</strain>
    </source>
</reference>
<dbReference type="Proteomes" id="UP000722750">
    <property type="component" value="Unassembled WGS sequence"/>
</dbReference>
<sequence length="41" mass="4844">MDRCPFFTKFKDKHLGHILNKPPYKTVKNRGDKIITGIQEK</sequence>
<dbReference type="EMBL" id="JAANXD010000089">
    <property type="protein sequence ID" value="MBS1259323.1"/>
    <property type="molecule type" value="Genomic_DNA"/>
</dbReference>
<evidence type="ECO:0000313" key="1">
    <source>
        <dbReference type="EMBL" id="MBS1259323.1"/>
    </source>
</evidence>
<name>A0A941W4X3_9BACT</name>
<evidence type="ECO:0000313" key="2">
    <source>
        <dbReference type="Proteomes" id="UP000722750"/>
    </source>
</evidence>
<comment type="caution">
    <text evidence="1">The sequence shown here is derived from an EMBL/GenBank/DDBJ whole genome shotgun (WGS) entry which is preliminary data.</text>
</comment>
<organism evidence="1 2">
    <name type="scientific">Candidatus Scalindua arabica</name>
    <dbReference type="NCBI Taxonomy" id="1127984"/>
    <lineage>
        <taxon>Bacteria</taxon>
        <taxon>Pseudomonadati</taxon>
        <taxon>Planctomycetota</taxon>
        <taxon>Candidatus Brocadiia</taxon>
        <taxon>Candidatus Brocadiales</taxon>
        <taxon>Candidatus Scalinduaceae</taxon>
        <taxon>Candidatus Scalindua</taxon>
    </lineage>
</organism>
<accession>A0A941W4X3</accession>
<protein>
    <submittedName>
        <fullName evidence="1">Uncharacterized protein</fullName>
    </submittedName>
</protein>
<proteinExistence type="predicted"/>